<dbReference type="Proteomes" id="UP000632659">
    <property type="component" value="Unassembled WGS sequence"/>
</dbReference>
<comment type="caution">
    <text evidence="6">The sequence shown here is derived from an EMBL/GenBank/DDBJ whole genome shotgun (WGS) entry which is preliminary data.</text>
</comment>
<dbReference type="PANTHER" id="PTHR37306">
    <property type="entry name" value="COLICIN V PRODUCTION PROTEIN"/>
    <property type="match status" value="1"/>
</dbReference>
<dbReference type="GO" id="GO:0016020">
    <property type="term" value="C:membrane"/>
    <property type="evidence" value="ECO:0007669"/>
    <property type="project" value="UniProtKB-SubCell"/>
</dbReference>
<comment type="subcellular location">
    <subcellularLocation>
        <location evidence="1">Membrane</location>
        <topology evidence="1">Multi-pass membrane protein</topology>
    </subcellularLocation>
</comment>
<evidence type="ECO:0000313" key="6">
    <source>
        <dbReference type="EMBL" id="MBC8609803.1"/>
    </source>
</evidence>
<accession>A0A8J6PA68</accession>
<feature type="transmembrane region" description="Helical" evidence="5">
    <location>
        <begin position="192"/>
        <end position="213"/>
    </location>
</feature>
<keyword evidence="2 5" id="KW-0812">Transmembrane</keyword>
<evidence type="ECO:0000256" key="5">
    <source>
        <dbReference type="SAM" id="Phobius"/>
    </source>
</evidence>
<sequence>MEQFWPIILDAAIVLIAIFFIWLGYRRGFVRTAVYVVGYVVSAAAASWVSQWLGNKIAQWCRAPIVSYTTEQIAGSNDSLTASVEQMYENAPLFLQSWMARFGTQEELAAQISSSAQEAAQSAAEGIAEYVIMPLVASAAGVILFLVLFFICLFLVRWVAGLCGILDHIPVVGGLNHLAGGLVGILQALLAVFFFVLLISIVLSCVAGGVKIVERTYVFQWLNGLMPFFRFG</sequence>
<dbReference type="PANTHER" id="PTHR37306:SF1">
    <property type="entry name" value="COLICIN V PRODUCTION PROTEIN"/>
    <property type="match status" value="1"/>
</dbReference>
<evidence type="ECO:0000313" key="7">
    <source>
        <dbReference type="Proteomes" id="UP000632659"/>
    </source>
</evidence>
<keyword evidence="7" id="KW-1185">Reference proteome</keyword>
<dbReference type="EMBL" id="JACRTL010000001">
    <property type="protein sequence ID" value="MBC8609803.1"/>
    <property type="molecule type" value="Genomic_DNA"/>
</dbReference>
<organism evidence="6 7">
    <name type="scientific">Massiliimalia timonensis</name>
    <dbReference type="NCBI Taxonomy" id="1987501"/>
    <lineage>
        <taxon>Bacteria</taxon>
        <taxon>Bacillati</taxon>
        <taxon>Bacillota</taxon>
        <taxon>Clostridia</taxon>
        <taxon>Eubacteriales</taxon>
        <taxon>Oscillospiraceae</taxon>
        <taxon>Massiliimalia</taxon>
    </lineage>
</organism>
<keyword evidence="3 5" id="KW-1133">Transmembrane helix</keyword>
<feature type="transmembrane region" description="Helical" evidence="5">
    <location>
        <begin position="168"/>
        <end position="186"/>
    </location>
</feature>
<feature type="transmembrane region" description="Helical" evidence="5">
    <location>
        <begin position="131"/>
        <end position="156"/>
    </location>
</feature>
<dbReference type="OrthoDB" id="9990317at2"/>
<evidence type="ECO:0000256" key="4">
    <source>
        <dbReference type="ARBA" id="ARBA00023136"/>
    </source>
</evidence>
<dbReference type="Pfam" id="PF02674">
    <property type="entry name" value="Colicin_V"/>
    <property type="match status" value="2"/>
</dbReference>
<evidence type="ECO:0000256" key="3">
    <source>
        <dbReference type="ARBA" id="ARBA00022989"/>
    </source>
</evidence>
<reference evidence="6" key="1">
    <citation type="submission" date="2020-08" db="EMBL/GenBank/DDBJ databases">
        <title>Genome public.</title>
        <authorList>
            <person name="Liu C."/>
            <person name="Sun Q."/>
        </authorList>
    </citation>
    <scope>NUCLEOTIDE SEQUENCE</scope>
    <source>
        <strain evidence="6">NSJ-15</strain>
    </source>
</reference>
<dbReference type="InterPro" id="IPR003825">
    <property type="entry name" value="Colicin-V_CvpA"/>
</dbReference>
<evidence type="ECO:0000256" key="2">
    <source>
        <dbReference type="ARBA" id="ARBA00022692"/>
    </source>
</evidence>
<proteinExistence type="predicted"/>
<name>A0A8J6PA68_9FIRM</name>
<dbReference type="AlphaFoldDB" id="A0A8J6PA68"/>
<keyword evidence="4 5" id="KW-0472">Membrane</keyword>
<protein>
    <submittedName>
        <fullName evidence="6">CvpA family protein</fullName>
    </submittedName>
</protein>
<dbReference type="GO" id="GO:0009403">
    <property type="term" value="P:toxin biosynthetic process"/>
    <property type="evidence" value="ECO:0007669"/>
    <property type="project" value="InterPro"/>
</dbReference>
<feature type="transmembrane region" description="Helical" evidence="5">
    <location>
        <begin position="32"/>
        <end position="50"/>
    </location>
</feature>
<gene>
    <name evidence="6" type="ORF">H8702_01535</name>
</gene>
<feature type="transmembrane region" description="Helical" evidence="5">
    <location>
        <begin position="6"/>
        <end position="25"/>
    </location>
</feature>
<dbReference type="RefSeq" id="WP_158662568.1">
    <property type="nucleotide sequence ID" value="NZ_FYDD01000003.1"/>
</dbReference>
<evidence type="ECO:0000256" key="1">
    <source>
        <dbReference type="ARBA" id="ARBA00004141"/>
    </source>
</evidence>